<name>A0A9D4GIZ0_DREPO</name>
<dbReference type="PROSITE" id="PS50235">
    <property type="entry name" value="USP_3"/>
    <property type="match status" value="1"/>
</dbReference>
<keyword evidence="11" id="KW-0539">Nucleus</keyword>
<dbReference type="Gene3D" id="3.90.70.10">
    <property type="entry name" value="Cysteine proteinases"/>
    <property type="match status" value="1"/>
</dbReference>
<evidence type="ECO:0000259" key="14">
    <source>
        <dbReference type="PROSITE" id="PS51283"/>
    </source>
</evidence>
<evidence type="ECO:0000256" key="4">
    <source>
        <dbReference type="ARBA" id="ARBA00009085"/>
    </source>
</evidence>
<dbReference type="InterPro" id="IPR006615">
    <property type="entry name" value="Pept_C19_DUSP"/>
</dbReference>
<keyword evidence="10" id="KW-0788">Thiol protease</keyword>
<comment type="similarity">
    <text evidence="4">Belongs to the peptidase C19 family.</text>
</comment>
<reference evidence="15" key="2">
    <citation type="submission" date="2020-11" db="EMBL/GenBank/DDBJ databases">
        <authorList>
            <person name="McCartney M.A."/>
            <person name="Auch B."/>
            <person name="Kono T."/>
            <person name="Mallez S."/>
            <person name="Becker A."/>
            <person name="Gohl D.M."/>
            <person name="Silverstein K.A.T."/>
            <person name="Koren S."/>
            <person name="Bechman K.B."/>
            <person name="Herman A."/>
            <person name="Abrahante J.E."/>
            <person name="Garbe J."/>
        </authorList>
    </citation>
    <scope>NUCLEOTIDE SEQUENCE</scope>
    <source>
        <strain evidence="15">Duluth1</strain>
        <tissue evidence="15">Whole animal</tissue>
    </source>
</reference>
<dbReference type="Pfam" id="PF00443">
    <property type="entry name" value="UCH"/>
    <property type="match status" value="1"/>
</dbReference>
<evidence type="ECO:0000256" key="8">
    <source>
        <dbReference type="ARBA" id="ARBA00022786"/>
    </source>
</evidence>
<dbReference type="SUPFAM" id="SSF54001">
    <property type="entry name" value="Cysteine proteinases"/>
    <property type="match status" value="1"/>
</dbReference>
<evidence type="ECO:0000256" key="12">
    <source>
        <dbReference type="SAM" id="MobiDB-lite"/>
    </source>
</evidence>
<evidence type="ECO:0000256" key="5">
    <source>
        <dbReference type="ARBA" id="ARBA00012759"/>
    </source>
</evidence>
<protein>
    <recommendedName>
        <fullName evidence="5">ubiquitinyl hydrolase 1</fullName>
        <ecNumber evidence="5">3.4.19.12</ecNumber>
    </recommendedName>
</protein>
<dbReference type="Gene3D" id="3.30.2230.10">
    <property type="entry name" value="DUSP-like"/>
    <property type="match status" value="1"/>
</dbReference>
<dbReference type="PANTHER" id="PTHR21646">
    <property type="entry name" value="UBIQUITIN CARBOXYL-TERMINAL HYDROLASE"/>
    <property type="match status" value="1"/>
</dbReference>
<evidence type="ECO:0000259" key="13">
    <source>
        <dbReference type="PROSITE" id="PS50235"/>
    </source>
</evidence>
<dbReference type="InterPro" id="IPR028889">
    <property type="entry name" value="USP"/>
</dbReference>
<feature type="compositionally biased region" description="Low complexity" evidence="12">
    <location>
        <begin position="232"/>
        <end position="253"/>
    </location>
</feature>
<dbReference type="Proteomes" id="UP000828390">
    <property type="component" value="Unassembled WGS sequence"/>
</dbReference>
<dbReference type="InterPro" id="IPR001394">
    <property type="entry name" value="Peptidase_C19_UCH"/>
</dbReference>
<dbReference type="InterPro" id="IPR050185">
    <property type="entry name" value="Ub_carboxyl-term_hydrolase"/>
</dbReference>
<gene>
    <name evidence="15" type="ORF">DPMN_117840</name>
</gene>
<comment type="caution">
    <text evidence="15">The sequence shown here is derived from an EMBL/GenBank/DDBJ whole genome shotgun (WGS) entry which is preliminary data.</text>
</comment>
<dbReference type="GO" id="GO:0005634">
    <property type="term" value="C:nucleus"/>
    <property type="evidence" value="ECO:0007669"/>
    <property type="project" value="UniProtKB-SubCell"/>
</dbReference>
<dbReference type="GO" id="GO:0005737">
    <property type="term" value="C:cytoplasm"/>
    <property type="evidence" value="ECO:0007669"/>
    <property type="project" value="UniProtKB-SubCell"/>
</dbReference>
<dbReference type="GO" id="GO:0006508">
    <property type="term" value="P:proteolysis"/>
    <property type="evidence" value="ECO:0007669"/>
    <property type="project" value="UniProtKB-KW"/>
</dbReference>
<evidence type="ECO:0000313" key="16">
    <source>
        <dbReference type="Proteomes" id="UP000828390"/>
    </source>
</evidence>
<comment type="subcellular location">
    <subcellularLocation>
        <location evidence="3">Cytoplasm</location>
    </subcellularLocation>
    <subcellularLocation>
        <location evidence="2">Nucleus</location>
    </subcellularLocation>
</comment>
<organism evidence="15 16">
    <name type="scientific">Dreissena polymorpha</name>
    <name type="common">Zebra mussel</name>
    <name type="synonym">Mytilus polymorpha</name>
    <dbReference type="NCBI Taxonomy" id="45954"/>
    <lineage>
        <taxon>Eukaryota</taxon>
        <taxon>Metazoa</taxon>
        <taxon>Spiralia</taxon>
        <taxon>Lophotrochozoa</taxon>
        <taxon>Mollusca</taxon>
        <taxon>Bivalvia</taxon>
        <taxon>Autobranchia</taxon>
        <taxon>Heteroconchia</taxon>
        <taxon>Euheterodonta</taxon>
        <taxon>Imparidentia</taxon>
        <taxon>Neoheterodontei</taxon>
        <taxon>Myida</taxon>
        <taxon>Dreissenoidea</taxon>
        <taxon>Dreissenidae</taxon>
        <taxon>Dreissena</taxon>
    </lineage>
</organism>
<sequence>MAEGVQSVIPNIEEQKDFVATQLDKQLIKGEIWYMLDIKWYKQWKSYVGFDTWDHYYVGEDSANPGHIDNSPLFEDDANTKLKEHLIDTLDYILIPAEGWDRLLTWYSMAEGQEPLPRKVIEEGVYSKALKVEVYPWHLKVAENSTPDNHVVLQFSRVDTIEQLEVAMRREFNINEDKEVRLWNRYMTNMYEPLNKKENTLQDAGLYSGQIVVIEQKNDDGTWPRATPVPVNKNTFSSSSSNTASKPSSKGAYYNNKSSNKCCSWNSYDGYGSSQQEKSVTPGLCGLSNIGNTCFMNSALQCMSNVPHLTEYFRSGKWVDEVNKDNPLGMDGEIASSYAELIKIMWQGDYSYTVPRDFKYAVGRFAPQFSGYSQQDAQELMAFLLDGLHEDLNRIKKKPYIEQKDSDNRPDEVVAKEAWDNYLKRNNSIITDLFHGLLKSTVQCPECDKISVTFDPFCYLSLPMPVKKERQLEVFWVPQKPEKKPSQFKLTVPKMGCVQDICVALSPYVKVDKQFMLVTDVYNHRFHKIFAMNEPLSSIMDRDDIFVYEVPPSKDAMVIPIYMREERIKNQNSSYNNYQLFGQPLLLSVQRQNMTYEELYTKVCQRIKRFVQLPAADDKWWVKEGQAGAPSEIEVSGSDEVTEHSPDSMQPDTNMCNGALSSSEGQWYGGQ</sequence>
<evidence type="ECO:0000256" key="7">
    <source>
        <dbReference type="ARBA" id="ARBA00022670"/>
    </source>
</evidence>
<accession>A0A9D4GIZ0</accession>
<proteinExistence type="inferred from homology"/>
<dbReference type="FunFam" id="3.90.70.10:FF:000013">
    <property type="entry name" value="ubiquitin carboxyl-terminal hydrolase 15 isoform X1"/>
    <property type="match status" value="1"/>
</dbReference>
<comment type="catalytic activity">
    <reaction evidence="1">
        <text>Thiol-dependent hydrolysis of ester, thioester, amide, peptide and isopeptide bonds formed by the C-terminal Gly of ubiquitin (a 76-residue protein attached to proteins as an intracellular targeting signal).</text>
        <dbReference type="EC" id="3.4.19.12"/>
    </reaction>
</comment>
<evidence type="ECO:0000256" key="10">
    <source>
        <dbReference type="ARBA" id="ARBA00022807"/>
    </source>
</evidence>
<dbReference type="GO" id="GO:0004843">
    <property type="term" value="F:cysteine-type deubiquitinase activity"/>
    <property type="evidence" value="ECO:0007669"/>
    <property type="project" value="UniProtKB-EC"/>
</dbReference>
<dbReference type="AlphaFoldDB" id="A0A9D4GIZ0"/>
<feature type="compositionally biased region" description="Polar residues" evidence="12">
    <location>
        <begin position="647"/>
        <end position="665"/>
    </location>
</feature>
<dbReference type="Gene3D" id="3.10.20.90">
    <property type="entry name" value="Phosphatidylinositol 3-kinase Catalytic Subunit, Chain A, domain 1"/>
    <property type="match status" value="1"/>
</dbReference>
<keyword evidence="16" id="KW-1185">Reference proteome</keyword>
<dbReference type="EC" id="3.4.19.12" evidence="5"/>
<dbReference type="Pfam" id="PF06337">
    <property type="entry name" value="DUSP"/>
    <property type="match status" value="1"/>
</dbReference>
<dbReference type="InterPro" id="IPR038765">
    <property type="entry name" value="Papain-like_cys_pep_sf"/>
</dbReference>
<dbReference type="Pfam" id="PF14836">
    <property type="entry name" value="Ubiquitin_3"/>
    <property type="match status" value="1"/>
</dbReference>
<dbReference type="InterPro" id="IPR035927">
    <property type="entry name" value="DUSP-like_sf"/>
</dbReference>
<feature type="domain" description="USP" evidence="13">
    <location>
        <begin position="285"/>
        <end position="603"/>
    </location>
</feature>
<dbReference type="InterPro" id="IPR028135">
    <property type="entry name" value="Ub_USP-typ"/>
</dbReference>
<dbReference type="GO" id="GO:0016579">
    <property type="term" value="P:protein deubiquitination"/>
    <property type="evidence" value="ECO:0007669"/>
    <property type="project" value="InterPro"/>
</dbReference>
<evidence type="ECO:0000256" key="2">
    <source>
        <dbReference type="ARBA" id="ARBA00004123"/>
    </source>
</evidence>
<dbReference type="SMART" id="SM00695">
    <property type="entry name" value="DUSP"/>
    <property type="match status" value="1"/>
</dbReference>
<dbReference type="InterPro" id="IPR018200">
    <property type="entry name" value="USP_CS"/>
</dbReference>
<evidence type="ECO:0000256" key="3">
    <source>
        <dbReference type="ARBA" id="ARBA00004496"/>
    </source>
</evidence>
<dbReference type="PROSITE" id="PS51283">
    <property type="entry name" value="DUSP"/>
    <property type="match status" value="1"/>
</dbReference>
<dbReference type="FunFam" id="3.30.2230.10:FF:000003">
    <property type="entry name" value="ubiquitin carboxyl-terminal hydrolase 15 isoform X1"/>
    <property type="match status" value="1"/>
</dbReference>
<keyword evidence="6" id="KW-0963">Cytoplasm</keyword>
<feature type="region of interest" description="Disordered" evidence="12">
    <location>
        <begin position="630"/>
        <end position="671"/>
    </location>
</feature>
<dbReference type="PANTHER" id="PTHR21646:SF24">
    <property type="entry name" value="UBIQUITIN CARBOXYL-TERMINAL HYDROLASE"/>
    <property type="match status" value="1"/>
</dbReference>
<evidence type="ECO:0000256" key="6">
    <source>
        <dbReference type="ARBA" id="ARBA00022490"/>
    </source>
</evidence>
<reference evidence="15" key="1">
    <citation type="journal article" date="2019" name="bioRxiv">
        <title>The Genome of the Zebra Mussel, Dreissena polymorpha: A Resource for Invasive Species Research.</title>
        <authorList>
            <person name="McCartney M.A."/>
            <person name="Auch B."/>
            <person name="Kono T."/>
            <person name="Mallez S."/>
            <person name="Zhang Y."/>
            <person name="Obille A."/>
            <person name="Becker A."/>
            <person name="Abrahante J.E."/>
            <person name="Garbe J."/>
            <person name="Badalamenti J.P."/>
            <person name="Herman A."/>
            <person name="Mangelson H."/>
            <person name="Liachko I."/>
            <person name="Sullivan S."/>
            <person name="Sone E.D."/>
            <person name="Koren S."/>
            <person name="Silverstein K.A.T."/>
            <person name="Beckman K.B."/>
            <person name="Gohl D.M."/>
        </authorList>
    </citation>
    <scope>NUCLEOTIDE SEQUENCE</scope>
    <source>
        <strain evidence="15">Duluth1</strain>
        <tissue evidence="15">Whole animal</tissue>
    </source>
</reference>
<keyword evidence="9" id="KW-0378">Hydrolase</keyword>
<evidence type="ECO:0000256" key="1">
    <source>
        <dbReference type="ARBA" id="ARBA00000707"/>
    </source>
</evidence>
<feature type="domain" description="DUSP" evidence="14">
    <location>
        <begin position="10"/>
        <end position="121"/>
    </location>
</feature>
<keyword evidence="7" id="KW-0645">Protease</keyword>
<feature type="region of interest" description="Disordered" evidence="12">
    <location>
        <begin position="222"/>
        <end position="253"/>
    </location>
</feature>
<evidence type="ECO:0000313" key="15">
    <source>
        <dbReference type="EMBL" id="KAH3816326.1"/>
    </source>
</evidence>
<dbReference type="EMBL" id="JAIWYP010000005">
    <property type="protein sequence ID" value="KAH3816326.1"/>
    <property type="molecule type" value="Genomic_DNA"/>
</dbReference>
<dbReference type="SUPFAM" id="SSF143791">
    <property type="entry name" value="DUSP-like"/>
    <property type="match status" value="1"/>
</dbReference>
<keyword evidence="8" id="KW-0833">Ubl conjugation pathway</keyword>
<evidence type="ECO:0000256" key="11">
    <source>
        <dbReference type="ARBA" id="ARBA00023242"/>
    </source>
</evidence>
<evidence type="ECO:0000256" key="9">
    <source>
        <dbReference type="ARBA" id="ARBA00022801"/>
    </source>
</evidence>
<dbReference type="PROSITE" id="PS00972">
    <property type="entry name" value="USP_1"/>
    <property type="match status" value="1"/>
</dbReference>